<dbReference type="AlphaFoldDB" id="A0A937EKQ8"/>
<keyword evidence="3" id="KW-1185">Reference proteome</keyword>
<evidence type="ECO:0000256" key="1">
    <source>
        <dbReference type="SAM" id="MobiDB-lite"/>
    </source>
</evidence>
<proteinExistence type="predicted"/>
<dbReference type="RefSeq" id="WP_201836560.1">
    <property type="nucleotide sequence ID" value="NZ_JAERRK010000007.1"/>
</dbReference>
<gene>
    <name evidence="2" type="ORF">JK359_17515</name>
</gene>
<evidence type="ECO:0000313" key="3">
    <source>
        <dbReference type="Proteomes" id="UP000661858"/>
    </source>
</evidence>
<evidence type="ECO:0000313" key="2">
    <source>
        <dbReference type="EMBL" id="MBL1083744.1"/>
    </source>
</evidence>
<sequence>MIEGAVPGGRVVGGVVAGREVRSVVMGQCMGRAAEEQGRFGQPRVECGRSPVSAGLDAKGAEFGDLGGCQTESSGHLAGVAVEFGSEGRVDGKAGHGVAEGVVGHVSVSVGCVSLVPIPAELRIPLVGGNRHFRPSPTEACWDGYKGMPLPAQGRKQGAPGSCDTGTCPPAFPASPARRPSVRKPVVRFDVGRMPRPT</sequence>
<dbReference type="EMBL" id="JAERRK010000007">
    <property type="protein sequence ID" value="MBL1083744.1"/>
    <property type="molecule type" value="Genomic_DNA"/>
</dbReference>
<dbReference type="Proteomes" id="UP000661858">
    <property type="component" value="Unassembled WGS sequence"/>
</dbReference>
<organism evidence="2 3">
    <name type="scientific">Streptomyces actinomycinicus</name>
    <dbReference type="NCBI Taxonomy" id="1695166"/>
    <lineage>
        <taxon>Bacteria</taxon>
        <taxon>Bacillati</taxon>
        <taxon>Actinomycetota</taxon>
        <taxon>Actinomycetes</taxon>
        <taxon>Kitasatosporales</taxon>
        <taxon>Streptomycetaceae</taxon>
        <taxon>Streptomyces</taxon>
    </lineage>
</organism>
<accession>A0A937EKQ8</accession>
<feature type="region of interest" description="Disordered" evidence="1">
    <location>
        <begin position="152"/>
        <end position="198"/>
    </location>
</feature>
<comment type="caution">
    <text evidence="2">The sequence shown here is derived from an EMBL/GenBank/DDBJ whole genome shotgun (WGS) entry which is preliminary data.</text>
</comment>
<reference evidence="2" key="1">
    <citation type="submission" date="2021-01" db="EMBL/GenBank/DDBJ databases">
        <title>WGS of actinomycetes isolated from Thailand.</title>
        <authorList>
            <person name="Thawai C."/>
        </authorList>
    </citation>
    <scope>NUCLEOTIDE SEQUENCE</scope>
    <source>
        <strain evidence="2">RCU-197</strain>
    </source>
</reference>
<name>A0A937EKQ8_9ACTN</name>
<protein>
    <submittedName>
        <fullName evidence="2">Uncharacterized protein</fullName>
    </submittedName>
</protein>